<keyword evidence="1" id="KW-0812">Transmembrane</keyword>
<gene>
    <name evidence="2" type="ORF">BofuT4_P084370.1</name>
</gene>
<dbReference type="HOGENOM" id="CLU_2812064_0_0_1"/>
<name>G2YJJ6_BOTF4</name>
<dbReference type="Proteomes" id="UP000008177">
    <property type="component" value="Unplaced contigs"/>
</dbReference>
<feature type="transmembrane region" description="Helical" evidence="1">
    <location>
        <begin position="37"/>
        <end position="55"/>
    </location>
</feature>
<dbReference type="AlphaFoldDB" id="G2YJJ6"/>
<reference evidence="3" key="1">
    <citation type="journal article" date="2011" name="PLoS Genet.">
        <title>Genomic analysis of the necrotrophic fungal pathogens Sclerotinia sclerotiorum and Botrytis cinerea.</title>
        <authorList>
            <person name="Amselem J."/>
            <person name="Cuomo C.A."/>
            <person name="van Kan J.A."/>
            <person name="Viaud M."/>
            <person name="Benito E.P."/>
            <person name="Couloux A."/>
            <person name="Coutinho P.M."/>
            <person name="de Vries R.P."/>
            <person name="Dyer P.S."/>
            <person name="Fillinger S."/>
            <person name="Fournier E."/>
            <person name="Gout L."/>
            <person name="Hahn M."/>
            <person name="Kohn L."/>
            <person name="Lapalu N."/>
            <person name="Plummer K.M."/>
            <person name="Pradier J.M."/>
            <person name="Quevillon E."/>
            <person name="Sharon A."/>
            <person name="Simon A."/>
            <person name="ten Have A."/>
            <person name="Tudzynski B."/>
            <person name="Tudzynski P."/>
            <person name="Wincker P."/>
            <person name="Andrew M."/>
            <person name="Anthouard V."/>
            <person name="Beever R.E."/>
            <person name="Beffa R."/>
            <person name="Benoit I."/>
            <person name="Bouzid O."/>
            <person name="Brault B."/>
            <person name="Chen Z."/>
            <person name="Choquer M."/>
            <person name="Collemare J."/>
            <person name="Cotton P."/>
            <person name="Danchin E.G."/>
            <person name="Da Silva C."/>
            <person name="Gautier A."/>
            <person name="Giraud C."/>
            <person name="Giraud T."/>
            <person name="Gonzalez C."/>
            <person name="Grossetete S."/>
            <person name="Guldener U."/>
            <person name="Henrissat B."/>
            <person name="Howlett B.J."/>
            <person name="Kodira C."/>
            <person name="Kretschmer M."/>
            <person name="Lappartient A."/>
            <person name="Leroch M."/>
            <person name="Levis C."/>
            <person name="Mauceli E."/>
            <person name="Neuveglise C."/>
            <person name="Oeser B."/>
            <person name="Pearson M."/>
            <person name="Poulain J."/>
            <person name="Poussereau N."/>
            <person name="Quesneville H."/>
            <person name="Rascle C."/>
            <person name="Schumacher J."/>
            <person name="Segurens B."/>
            <person name="Sexton A."/>
            <person name="Silva E."/>
            <person name="Sirven C."/>
            <person name="Soanes D.M."/>
            <person name="Talbot N.J."/>
            <person name="Templeton M."/>
            <person name="Yandava C."/>
            <person name="Yarden O."/>
            <person name="Zeng Q."/>
            <person name="Rollins J.A."/>
            <person name="Lebrun M.H."/>
            <person name="Dickman M."/>
        </authorList>
    </citation>
    <scope>NUCLEOTIDE SEQUENCE [LARGE SCALE GENOMIC DNA]</scope>
    <source>
        <strain evidence="3">T4</strain>
    </source>
</reference>
<keyword evidence="1" id="KW-0472">Membrane</keyword>
<organism evidence="2 3">
    <name type="scientific">Botryotinia fuckeliana (strain T4)</name>
    <name type="common">Noble rot fungus</name>
    <name type="synonym">Botrytis cinerea</name>
    <dbReference type="NCBI Taxonomy" id="999810"/>
    <lineage>
        <taxon>Eukaryota</taxon>
        <taxon>Fungi</taxon>
        <taxon>Dikarya</taxon>
        <taxon>Ascomycota</taxon>
        <taxon>Pezizomycotina</taxon>
        <taxon>Leotiomycetes</taxon>
        <taxon>Helotiales</taxon>
        <taxon>Sclerotiniaceae</taxon>
        <taxon>Botrytis</taxon>
    </lineage>
</organism>
<dbReference type="InParanoid" id="G2YJJ6"/>
<sequence length="67" mass="7402">MPLCLCDVTFFGQIMGPSQVEKAEVARSLPRLSGPRAVVLVVLLCFSGTAFYNVYTVHTYWSVTCMP</sequence>
<protein>
    <submittedName>
        <fullName evidence="2">Uncharacterized protein</fullName>
    </submittedName>
</protein>
<evidence type="ECO:0000313" key="2">
    <source>
        <dbReference type="EMBL" id="CCD51913.1"/>
    </source>
</evidence>
<proteinExistence type="predicted"/>
<evidence type="ECO:0000256" key="1">
    <source>
        <dbReference type="SAM" id="Phobius"/>
    </source>
</evidence>
<keyword evidence="1" id="KW-1133">Transmembrane helix</keyword>
<dbReference type="EMBL" id="FQ790338">
    <property type="protein sequence ID" value="CCD51913.1"/>
    <property type="molecule type" value="Genomic_DNA"/>
</dbReference>
<evidence type="ECO:0000313" key="3">
    <source>
        <dbReference type="Proteomes" id="UP000008177"/>
    </source>
</evidence>
<accession>G2YJJ6</accession>